<dbReference type="EMBL" id="KZ392972">
    <property type="protein sequence ID" value="PIO54739.1"/>
    <property type="molecule type" value="Genomic_DNA"/>
</dbReference>
<reference evidence="1 2" key="1">
    <citation type="submission" date="2015-09" db="EMBL/GenBank/DDBJ databases">
        <title>Draft genome of the parasitic nematode Teladorsagia circumcincta isolate WARC Sus (inbred).</title>
        <authorList>
            <person name="Mitreva M."/>
        </authorList>
    </citation>
    <scope>NUCLEOTIDE SEQUENCE [LARGE SCALE GENOMIC DNA]</scope>
    <source>
        <strain evidence="1 2">S</strain>
    </source>
</reference>
<evidence type="ECO:0000313" key="1">
    <source>
        <dbReference type="EMBL" id="PIO54739.1"/>
    </source>
</evidence>
<dbReference type="Proteomes" id="UP000230423">
    <property type="component" value="Unassembled WGS sequence"/>
</dbReference>
<evidence type="ECO:0000313" key="2">
    <source>
        <dbReference type="Proteomes" id="UP000230423"/>
    </source>
</evidence>
<name>A0A2G9T9V2_TELCI</name>
<dbReference type="AlphaFoldDB" id="A0A2G9T9V2"/>
<protein>
    <submittedName>
        <fullName evidence="1">Uncharacterized protein</fullName>
    </submittedName>
</protein>
<feature type="non-terminal residue" evidence="1">
    <location>
        <position position="1"/>
    </location>
</feature>
<organism evidence="1 2">
    <name type="scientific">Teladorsagia circumcincta</name>
    <name type="common">Brown stomach worm</name>
    <name type="synonym">Ostertagia circumcincta</name>
    <dbReference type="NCBI Taxonomy" id="45464"/>
    <lineage>
        <taxon>Eukaryota</taxon>
        <taxon>Metazoa</taxon>
        <taxon>Ecdysozoa</taxon>
        <taxon>Nematoda</taxon>
        <taxon>Chromadorea</taxon>
        <taxon>Rhabditida</taxon>
        <taxon>Rhabditina</taxon>
        <taxon>Rhabditomorpha</taxon>
        <taxon>Strongyloidea</taxon>
        <taxon>Trichostrongylidae</taxon>
        <taxon>Teladorsagia</taxon>
    </lineage>
</organism>
<dbReference type="OrthoDB" id="5842615at2759"/>
<feature type="non-terminal residue" evidence="1">
    <location>
        <position position="83"/>
    </location>
</feature>
<keyword evidence="2" id="KW-1185">Reference proteome</keyword>
<sequence length="83" mass="9583">IIDIPEIHKHFDSSVAFFDTTVTGLGNLYLFRDHSAVQQFDRYLNTGYRQIRAGHDSIVGRSEADGFIRNTFGEQPTARRQFY</sequence>
<accession>A0A2G9T9V2</accession>
<proteinExistence type="predicted"/>
<gene>
    <name evidence="1" type="ORF">TELCIR_23890</name>
</gene>